<dbReference type="EMBL" id="JAAMPI010000946">
    <property type="protein sequence ID" value="KAF4627572.1"/>
    <property type="molecule type" value="Genomic_DNA"/>
</dbReference>
<keyword evidence="4" id="KW-1185">Reference proteome</keyword>
<evidence type="ECO:0000313" key="4">
    <source>
        <dbReference type="Proteomes" id="UP000566819"/>
    </source>
</evidence>
<dbReference type="Pfam" id="PF00781">
    <property type="entry name" value="DAGK_cat"/>
    <property type="match status" value="1"/>
</dbReference>
<dbReference type="InterPro" id="IPR050187">
    <property type="entry name" value="Lipid_Phosphate_FormReg"/>
</dbReference>
<dbReference type="InterPro" id="IPR016064">
    <property type="entry name" value="NAD/diacylglycerol_kinase_sf"/>
</dbReference>
<dbReference type="InterPro" id="IPR017438">
    <property type="entry name" value="ATP-NAD_kinase_N"/>
</dbReference>
<proteinExistence type="predicted"/>
<dbReference type="PANTHER" id="PTHR12358">
    <property type="entry name" value="SPHINGOSINE KINASE"/>
    <property type="match status" value="1"/>
</dbReference>
<feature type="compositionally biased region" description="Low complexity" evidence="1">
    <location>
        <begin position="1"/>
        <end position="17"/>
    </location>
</feature>
<dbReference type="OrthoDB" id="3853857at2759"/>
<dbReference type="SUPFAM" id="SSF111331">
    <property type="entry name" value="NAD kinase/diacylglycerol kinase-like"/>
    <property type="match status" value="1"/>
</dbReference>
<evidence type="ECO:0000256" key="1">
    <source>
        <dbReference type="SAM" id="MobiDB-lite"/>
    </source>
</evidence>
<dbReference type="AlphaFoldDB" id="A0A8H4RCG6"/>
<evidence type="ECO:0000313" key="3">
    <source>
        <dbReference type="EMBL" id="KAF4627572.1"/>
    </source>
</evidence>
<dbReference type="Gene3D" id="3.40.50.1820">
    <property type="entry name" value="alpha/beta hydrolase"/>
    <property type="match status" value="1"/>
</dbReference>
<dbReference type="GO" id="GO:0005737">
    <property type="term" value="C:cytoplasm"/>
    <property type="evidence" value="ECO:0007669"/>
    <property type="project" value="TreeGrafter"/>
</dbReference>
<dbReference type="InterPro" id="IPR001206">
    <property type="entry name" value="Diacylglycerol_kinase_cat_dom"/>
</dbReference>
<sequence length="733" mass="81090">MAAPSSSSSDATYPSSESDTESATTNYGHVGDEPVHFVYRRGALTWGSHSLKEEDIITVTEVEGSNIGHTIFSLLPADPESKKPFEIRTTTLRFCHKTSLTSLSPNFFDEVLHPVLKAIGLADSTYNVVRTKSAESAMDFARSTLLVAANEGKKQTVLMLSGDGGVVDMINGLLESGGRSKNYTPPILFQLPLGTGNALFHSLHRSSHLPSIYIQGLRTLLHGSPKPLPIFQARFSPGARLVTDEGQKATPLSNDTLYGAVVASYGLHATLVADSDTTEYRKHGDKRFGLVAKDLLFPEDGATPHAYQAQVTLVSHGKELVIDCKEHGYILASLVSNLEKTFTISPSSKPLDGQLRVVNFGALNGQQTMEIMKGAYANGKHVEMEGVGYDAVESLKINFLEKVPYPEIRFWEVPIGVMAWLQDIESRSCGSCMKNSDDAFVPSHFRQSTPLHPNSKQNRTIQLRGPTTALHLTRPQPHPLPVVSLQTRPQLNSLYLRKWHLRHRHPKTPLRPHQLPLPTHPLLLWSRRPRRQLLLLRIKPRQYSNGYIVASLPHFDSYTALPTNSSSLLAIAQTYKEEDQGSAAVEVTYTEWFRATEFALTYRAQEIRAALDSVLLESSLNPSSLFYKAVDEERIGMSGHSLELNPSTYLITEVSPCAFPARKTLARPFALKDRRIKVVIPLVALVFIQDRQIAGATKQVKVPMMALMGDALQEESMRAPQELIYNNTAGDAD</sequence>
<dbReference type="Gene3D" id="3.40.50.10330">
    <property type="entry name" value="Probable inorganic polyphosphate/atp-NAD kinase, domain 1"/>
    <property type="match status" value="1"/>
</dbReference>
<dbReference type="PROSITE" id="PS50146">
    <property type="entry name" value="DAGK"/>
    <property type="match status" value="1"/>
</dbReference>
<dbReference type="Gene3D" id="2.60.200.40">
    <property type="match status" value="1"/>
</dbReference>
<dbReference type="PANTHER" id="PTHR12358:SF108">
    <property type="entry name" value="DAGKC DOMAIN-CONTAINING PROTEIN"/>
    <property type="match status" value="1"/>
</dbReference>
<evidence type="ECO:0000259" key="2">
    <source>
        <dbReference type="PROSITE" id="PS50146"/>
    </source>
</evidence>
<dbReference type="Proteomes" id="UP000566819">
    <property type="component" value="Unassembled WGS sequence"/>
</dbReference>
<protein>
    <recommendedName>
        <fullName evidence="2">DAGKc domain-containing protein</fullName>
    </recommendedName>
</protein>
<feature type="region of interest" description="Disordered" evidence="1">
    <location>
        <begin position="1"/>
        <end position="29"/>
    </location>
</feature>
<gene>
    <name evidence="3" type="ORF">G7Y89_g10582</name>
</gene>
<dbReference type="GO" id="GO:0001727">
    <property type="term" value="F:lipid kinase activity"/>
    <property type="evidence" value="ECO:0007669"/>
    <property type="project" value="TreeGrafter"/>
</dbReference>
<dbReference type="GO" id="GO:0046512">
    <property type="term" value="P:sphingosine biosynthetic process"/>
    <property type="evidence" value="ECO:0007669"/>
    <property type="project" value="TreeGrafter"/>
</dbReference>
<dbReference type="GO" id="GO:0016020">
    <property type="term" value="C:membrane"/>
    <property type="evidence" value="ECO:0007669"/>
    <property type="project" value="TreeGrafter"/>
</dbReference>
<dbReference type="InterPro" id="IPR029058">
    <property type="entry name" value="AB_hydrolase_fold"/>
</dbReference>
<organism evidence="3 4">
    <name type="scientific">Cudoniella acicularis</name>
    <dbReference type="NCBI Taxonomy" id="354080"/>
    <lineage>
        <taxon>Eukaryota</taxon>
        <taxon>Fungi</taxon>
        <taxon>Dikarya</taxon>
        <taxon>Ascomycota</taxon>
        <taxon>Pezizomycotina</taxon>
        <taxon>Leotiomycetes</taxon>
        <taxon>Helotiales</taxon>
        <taxon>Tricladiaceae</taxon>
        <taxon>Cudoniella</taxon>
    </lineage>
</organism>
<name>A0A8H4RCG6_9HELO</name>
<feature type="domain" description="DAGKc" evidence="2">
    <location>
        <begin position="86"/>
        <end position="237"/>
    </location>
</feature>
<reference evidence="3 4" key="1">
    <citation type="submission" date="2020-03" db="EMBL/GenBank/DDBJ databases">
        <title>Draft Genome Sequence of Cudoniella acicularis.</title>
        <authorList>
            <person name="Buettner E."/>
            <person name="Kellner H."/>
        </authorList>
    </citation>
    <scope>NUCLEOTIDE SEQUENCE [LARGE SCALE GENOMIC DNA]</scope>
    <source>
        <strain evidence="3 4">DSM 108380</strain>
    </source>
</reference>
<accession>A0A8H4RCG6</accession>
<comment type="caution">
    <text evidence="3">The sequence shown here is derived from an EMBL/GenBank/DDBJ whole genome shotgun (WGS) entry which is preliminary data.</text>
</comment>